<dbReference type="Gene3D" id="2.170.130.30">
    <property type="match status" value="1"/>
</dbReference>
<feature type="chain" id="PRO_5039288862" evidence="1">
    <location>
        <begin position="25"/>
        <end position="139"/>
    </location>
</feature>
<dbReference type="RefSeq" id="WP_067534124.1">
    <property type="nucleotide sequence ID" value="NZ_AP025567.1"/>
</dbReference>
<dbReference type="Proteomes" id="UP000284841">
    <property type="component" value="Unassembled WGS sequence"/>
</dbReference>
<organism evidence="3 4">
    <name type="scientific">Emergencia timonensis</name>
    <dbReference type="NCBI Taxonomy" id="1776384"/>
    <lineage>
        <taxon>Bacteria</taxon>
        <taxon>Bacillati</taxon>
        <taxon>Bacillota</taxon>
        <taxon>Clostridia</taxon>
        <taxon>Peptostreptococcales</taxon>
        <taxon>Anaerovoracaceae</taxon>
        <taxon>Emergencia</taxon>
    </lineage>
</organism>
<accession>A0A415E0Y8</accession>
<dbReference type="PROSITE" id="PS51257">
    <property type="entry name" value="PROKAR_LIPOPROTEIN"/>
    <property type="match status" value="1"/>
</dbReference>
<dbReference type="EMBL" id="QRMS01000003">
    <property type="protein sequence ID" value="RHJ87295.1"/>
    <property type="molecule type" value="Genomic_DNA"/>
</dbReference>
<dbReference type="AlphaFoldDB" id="A0A415E0Y8"/>
<sequence length="139" mass="15508">MKKKVLTNLIICMLVCSSIFVVTGCGKDKEETPIVHPIKITISIDYPAKSGLDDVEEVDFKIEEDSTVLDAIQLYCNVNELPVTVETTDASIQGINGVDNGDYSAKRHWQYKINGELSETPENEKILKDGDTLAWVFKK</sequence>
<reference evidence="3 4" key="1">
    <citation type="submission" date="2018-08" db="EMBL/GenBank/DDBJ databases">
        <title>A genome reference for cultivated species of the human gut microbiota.</title>
        <authorList>
            <person name="Zou Y."/>
            <person name="Xue W."/>
            <person name="Luo G."/>
        </authorList>
    </citation>
    <scope>NUCLEOTIDE SEQUENCE [LARGE SCALE GENOMIC DNA]</scope>
    <source>
        <strain evidence="3 4">AM07-24</strain>
    </source>
</reference>
<dbReference type="OrthoDB" id="1778744at2"/>
<dbReference type="InterPro" id="IPR027954">
    <property type="entry name" value="Transcobalamin-like_C"/>
</dbReference>
<gene>
    <name evidence="3" type="ORF">DW099_11385</name>
</gene>
<evidence type="ECO:0000259" key="2">
    <source>
        <dbReference type="Pfam" id="PF14478"/>
    </source>
</evidence>
<name>A0A415E0Y8_9FIRM</name>
<feature type="signal peptide" evidence="1">
    <location>
        <begin position="1"/>
        <end position="24"/>
    </location>
</feature>
<dbReference type="GeneID" id="83003166"/>
<evidence type="ECO:0000313" key="3">
    <source>
        <dbReference type="EMBL" id="RHJ87295.1"/>
    </source>
</evidence>
<dbReference type="Pfam" id="PF14478">
    <property type="entry name" value="DUF4430"/>
    <property type="match status" value="1"/>
</dbReference>
<comment type="caution">
    <text evidence="3">The sequence shown here is derived from an EMBL/GenBank/DDBJ whole genome shotgun (WGS) entry which is preliminary data.</text>
</comment>
<dbReference type="STRING" id="1776384.GCA_900086585_00767"/>
<proteinExistence type="predicted"/>
<keyword evidence="4" id="KW-1185">Reference proteome</keyword>
<keyword evidence="1" id="KW-0732">Signal</keyword>
<evidence type="ECO:0000256" key="1">
    <source>
        <dbReference type="SAM" id="SignalP"/>
    </source>
</evidence>
<feature type="domain" description="Transcobalamin-like C-terminal" evidence="2">
    <location>
        <begin position="65"/>
        <end position="138"/>
    </location>
</feature>
<evidence type="ECO:0000313" key="4">
    <source>
        <dbReference type="Proteomes" id="UP000284841"/>
    </source>
</evidence>
<protein>
    <submittedName>
        <fullName evidence="3">DUF4430 domain-containing protein</fullName>
    </submittedName>
</protein>